<evidence type="ECO:0000313" key="3">
    <source>
        <dbReference type="Proteomes" id="UP001234585"/>
    </source>
</evidence>
<gene>
    <name evidence="2" type="ORF">Q9313_21145</name>
</gene>
<geneLocation type="plasmid" evidence="2 3">
    <name>unnamed1</name>
</geneLocation>
<dbReference type="RefSeq" id="WP_306038705.1">
    <property type="nucleotide sequence ID" value="NZ_CP132303.1"/>
</dbReference>
<organism evidence="2 3">
    <name type="scientific">Shinella sumterensis</name>
    <dbReference type="NCBI Taxonomy" id="1967501"/>
    <lineage>
        <taxon>Bacteria</taxon>
        <taxon>Pseudomonadati</taxon>
        <taxon>Pseudomonadota</taxon>
        <taxon>Alphaproteobacteria</taxon>
        <taxon>Hyphomicrobiales</taxon>
        <taxon>Rhizobiaceae</taxon>
        <taxon>Shinella</taxon>
    </lineage>
</organism>
<name>A0AA50CLY3_9HYPH</name>
<reference evidence="2 3" key="1">
    <citation type="submission" date="2023-08" db="EMBL/GenBank/DDBJ databases">
        <title>Pathogen: clinical or host-associated sample.</title>
        <authorList>
            <person name="Hergert J."/>
            <person name="Casey R."/>
            <person name="Wagner J."/>
            <person name="Young E.L."/>
            <person name="Oakeson K.F."/>
        </authorList>
    </citation>
    <scope>NUCLEOTIDE SEQUENCE [LARGE SCALE GENOMIC DNA]</scope>
    <source>
        <strain evidence="2 3">1760953</strain>
        <plasmid evidence="2 3">unnamed1</plasmid>
    </source>
</reference>
<keyword evidence="1" id="KW-1133">Transmembrane helix</keyword>
<keyword evidence="3" id="KW-1185">Reference proteome</keyword>
<feature type="transmembrane region" description="Helical" evidence="1">
    <location>
        <begin position="89"/>
        <end position="110"/>
    </location>
</feature>
<proteinExistence type="predicted"/>
<protein>
    <recommendedName>
        <fullName evidence="4">Transmembrane protein</fullName>
    </recommendedName>
</protein>
<evidence type="ECO:0008006" key="4">
    <source>
        <dbReference type="Google" id="ProtNLM"/>
    </source>
</evidence>
<dbReference type="EMBL" id="CP132303">
    <property type="protein sequence ID" value="WLR99300.1"/>
    <property type="molecule type" value="Genomic_DNA"/>
</dbReference>
<keyword evidence="1" id="KW-0472">Membrane</keyword>
<evidence type="ECO:0000256" key="1">
    <source>
        <dbReference type="SAM" id="Phobius"/>
    </source>
</evidence>
<evidence type="ECO:0000313" key="2">
    <source>
        <dbReference type="EMBL" id="WLR99300.1"/>
    </source>
</evidence>
<dbReference type="AlphaFoldDB" id="A0AA50CLY3"/>
<sequence length="205" mass="21291">MCDSLEKDAPKGAGLQAGLHASPNMVFPTKRKNILPDAANRCNFGKISCSRVDSADPANVLSGYKNIHHRQANRRVGRLTGARRQHRPFYPAFCLLCSTLTCILLLAFTLSAPVAGSVAPRVLVHGAQKNAGSLSASTGLEGAKGQVAGTLMSSDGRGVELICPLEAVFTGPFGSAAGVVPGRSRCFADSHLVTSAARAPPADIA</sequence>
<keyword evidence="1" id="KW-0812">Transmembrane</keyword>
<dbReference type="Proteomes" id="UP001234585">
    <property type="component" value="Plasmid unnamed1"/>
</dbReference>
<keyword evidence="2" id="KW-0614">Plasmid</keyword>
<accession>A0AA50CLY3</accession>